<dbReference type="EMBL" id="NHYE01005340">
    <property type="protein sequence ID" value="PPQ74436.1"/>
    <property type="molecule type" value="Genomic_DNA"/>
</dbReference>
<dbReference type="InParanoid" id="A0A409W7F1"/>
<evidence type="ECO:0000313" key="2">
    <source>
        <dbReference type="Proteomes" id="UP000284706"/>
    </source>
</evidence>
<reference evidence="1 2" key="1">
    <citation type="journal article" date="2018" name="Evol. Lett.">
        <title>Horizontal gene cluster transfer increased hallucinogenic mushroom diversity.</title>
        <authorList>
            <person name="Reynolds H.T."/>
            <person name="Vijayakumar V."/>
            <person name="Gluck-Thaler E."/>
            <person name="Korotkin H.B."/>
            <person name="Matheny P.B."/>
            <person name="Slot J.C."/>
        </authorList>
    </citation>
    <scope>NUCLEOTIDE SEQUENCE [LARGE SCALE GENOMIC DNA]</scope>
    <source>
        <strain evidence="1 2">SRW20</strain>
    </source>
</reference>
<evidence type="ECO:0000313" key="1">
    <source>
        <dbReference type="EMBL" id="PPQ74436.1"/>
    </source>
</evidence>
<sequence>MTSSTDVPPSYLTHWPDMTLVRRERWVPLAHDPGSLSRPTQFLPPPQYHHRRQDFHHNTQHLESSHPPLITKIKKPRLSRSERKLLQHPYSRRTSVPQKLRSLFDHDLEHHIFTPAELELITKTKRRGIYVSSLERHIDTLHAQLEESDHWEYPTHETQKYKEMHVQAGKSMIAALEIECSVRRSKVAEMTVAIEKLKALLARQCFKNFNAIQAT</sequence>
<dbReference type="AlphaFoldDB" id="A0A409W7F1"/>
<accession>A0A409W7F1</accession>
<keyword evidence="2" id="KW-1185">Reference proteome</keyword>
<dbReference type="OrthoDB" id="3245901at2759"/>
<proteinExistence type="predicted"/>
<protein>
    <submittedName>
        <fullName evidence="1">Uncharacterized protein</fullName>
    </submittedName>
</protein>
<organism evidence="1 2">
    <name type="scientific">Gymnopilus dilepis</name>
    <dbReference type="NCBI Taxonomy" id="231916"/>
    <lineage>
        <taxon>Eukaryota</taxon>
        <taxon>Fungi</taxon>
        <taxon>Dikarya</taxon>
        <taxon>Basidiomycota</taxon>
        <taxon>Agaricomycotina</taxon>
        <taxon>Agaricomycetes</taxon>
        <taxon>Agaricomycetidae</taxon>
        <taxon>Agaricales</taxon>
        <taxon>Agaricineae</taxon>
        <taxon>Hymenogastraceae</taxon>
        <taxon>Gymnopilus</taxon>
    </lineage>
</organism>
<dbReference type="Proteomes" id="UP000284706">
    <property type="component" value="Unassembled WGS sequence"/>
</dbReference>
<name>A0A409W7F1_9AGAR</name>
<comment type="caution">
    <text evidence="1">The sequence shown here is derived from an EMBL/GenBank/DDBJ whole genome shotgun (WGS) entry which is preliminary data.</text>
</comment>
<gene>
    <name evidence="1" type="ORF">CVT26_001417</name>
</gene>